<accession>A0A6G1GH83</accession>
<dbReference type="OrthoDB" id="20872at2759"/>
<keyword evidence="1" id="KW-1133">Transmembrane helix</keyword>
<evidence type="ECO:0000313" key="5">
    <source>
        <dbReference type="RefSeq" id="XP_033539044.1"/>
    </source>
</evidence>
<dbReference type="GeneID" id="54419066"/>
<name>A0A6G1GH83_9PEZI</name>
<keyword evidence="1" id="KW-0472">Membrane</keyword>
<dbReference type="InterPro" id="IPR010730">
    <property type="entry name" value="HET"/>
</dbReference>
<protein>
    <submittedName>
        <fullName evidence="3 5">HET-domain-containing protein</fullName>
    </submittedName>
</protein>
<feature type="transmembrane region" description="Helical" evidence="1">
    <location>
        <begin position="196"/>
        <end position="218"/>
    </location>
</feature>
<proteinExistence type="predicted"/>
<dbReference type="Pfam" id="PF06985">
    <property type="entry name" value="HET"/>
    <property type="match status" value="1"/>
</dbReference>
<dbReference type="Proteomes" id="UP000504638">
    <property type="component" value="Unplaced"/>
</dbReference>
<evidence type="ECO:0000313" key="3">
    <source>
        <dbReference type="EMBL" id="KAF1817413.1"/>
    </source>
</evidence>
<organism evidence="3">
    <name type="scientific">Eremomyces bilateralis CBS 781.70</name>
    <dbReference type="NCBI Taxonomy" id="1392243"/>
    <lineage>
        <taxon>Eukaryota</taxon>
        <taxon>Fungi</taxon>
        <taxon>Dikarya</taxon>
        <taxon>Ascomycota</taxon>
        <taxon>Pezizomycotina</taxon>
        <taxon>Dothideomycetes</taxon>
        <taxon>Dothideomycetes incertae sedis</taxon>
        <taxon>Eremomycetales</taxon>
        <taxon>Eremomycetaceae</taxon>
        <taxon>Eremomyces</taxon>
    </lineage>
</organism>
<keyword evidence="4" id="KW-1185">Reference proteome</keyword>
<dbReference type="AlphaFoldDB" id="A0A6G1GH83"/>
<dbReference type="PANTHER" id="PTHR10622:SF10">
    <property type="entry name" value="HET DOMAIN-CONTAINING PROTEIN"/>
    <property type="match status" value="1"/>
</dbReference>
<dbReference type="PANTHER" id="PTHR10622">
    <property type="entry name" value="HET DOMAIN-CONTAINING PROTEIN"/>
    <property type="match status" value="1"/>
</dbReference>
<reference evidence="5" key="3">
    <citation type="submission" date="2025-04" db="UniProtKB">
        <authorList>
            <consortium name="RefSeq"/>
        </authorList>
    </citation>
    <scope>IDENTIFICATION</scope>
    <source>
        <strain evidence="5">CBS 781.70</strain>
    </source>
</reference>
<evidence type="ECO:0000259" key="2">
    <source>
        <dbReference type="Pfam" id="PF06985"/>
    </source>
</evidence>
<dbReference type="RefSeq" id="XP_033539044.1">
    <property type="nucleotide sequence ID" value="XM_033678496.1"/>
</dbReference>
<keyword evidence="1" id="KW-0812">Transmembrane</keyword>
<feature type="domain" description="Heterokaryon incompatibility" evidence="2">
    <location>
        <begin position="21"/>
        <end position="106"/>
    </location>
</feature>
<evidence type="ECO:0000313" key="4">
    <source>
        <dbReference type="Proteomes" id="UP000504638"/>
    </source>
</evidence>
<evidence type="ECO:0000256" key="1">
    <source>
        <dbReference type="SAM" id="Phobius"/>
    </source>
</evidence>
<reference evidence="5" key="2">
    <citation type="submission" date="2020-04" db="EMBL/GenBank/DDBJ databases">
        <authorList>
            <consortium name="NCBI Genome Project"/>
        </authorList>
    </citation>
    <scope>NUCLEOTIDE SEQUENCE</scope>
    <source>
        <strain evidence="5">CBS 781.70</strain>
    </source>
</reference>
<sequence>MRLLNTETRELKGFVSGIPRYAILSHTWGEEEVTLQRLNSATYADWSRPQFSKIAMSCDLARGDGHQWIWIDTCRIDKTSSAELSEAINSMFLRYHGSRICYVYLVDVPDGDDPHQESSAFSRSRWFTRGWTLQELIAPESVEFYTIDWQYVGSREDLSDVISQVTGIFEDFLQLHLKLGTLPASRKMSWAARRKIALVEDVTYCLLGLFGIHIPLLYGEGTNAFRRL</sequence>
<gene>
    <name evidence="3 5" type="ORF">P152DRAFT_453997</name>
</gene>
<reference evidence="3 5" key="1">
    <citation type="submission" date="2020-01" db="EMBL/GenBank/DDBJ databases">
        <authorList>
            <consortium name="DOE Joint Genome Institute"/>
            <person name="Haridas S."/>
            <person name="Albert R."/>
            <person name="Binder M."/>
            <person name="Bloem J."/>
            <person name="Labutti K."/>
            <person name="Salamov A."/>
            <person name="Andreopoulos B."/>
            <person name="Baker S.E."/>
            <person name="Barry K."/>
            <person name="Bills G."/>
            <person name="Bluhm B.H."/>
            <person name="Cannon C."/>
            <person name="Castanera R."/>
            <person name="Culley D.E."/>
            <person name="Daum C."/>
            <person name="Ezra D."/>
            <person name="Gonzalez J.B."/>
            <person name="Henrissat B."/>
            <person name="Kuo A."/>
            <person name="Liang C."/>
            <person name="Lipzen A."/>
            <person name="Lutzoni F."/>
            <person name="Magnuson J."/>
            <person name="Mondo S."/>
            <person name="Nolan M."/>
            <person name="Ohm R."/>
            <person name="Pangilinan J."/>
            <person name="Park H.-J."/>
            <person name="Ramirez L."/>
            <person name="Alfaro M."/>
            <person name="Sun H."/>
            <person name="Tritt A."/>
            <person name="Yoshinaga Y."/>
            <person name="Zwiers L.-H."/>
            <person name="Turgeon B.G."/>
            <person name="Goodwin S.B."/>
            <person name="Spatafora J.W."/>
            <person name="Crous P.W."/>
            <person name="Grigoriev I.V."/>
        </authorList>
    </citation>
    <scope>NUCLEOTIDE SEQUENCE</scope>
    <source>
        <strain evidence="3 5">CBS 781.70</strain>
    </source>
</reference>
<dbReference type="EMBL" id="ML975149">
    <property type="protein sequence ID" value="KAF1817413.1"/>
    <property type="molecule type" value="Genomic_DNA"/>
</dbReference>